<dbReference type="AlphaFoldDB" id="A0A1Y2C816"/>
<evidence type="ECO:0000313" key="3">
    <source>
        <dbReference type="EMBL" id="ORY42455.1"/>
    </source>
</evidence>
<feature type="domain" description="Nephrocystin 3-like N-terminal" evidence="2">
    <location>
        <begin position="400"/>
        <end position="563"/>
    </location>
</feature>
<evidence type="ECO:0000313" key="4">
    <source>
        <dbReference type="Proteomes" id="UP000193642"/>
    </source>
</evidence>
<reference evidence="3 4" key="1">
    <citation type="submission" date="2016-07" db="EMBL/GenBank/DDBJ databases">
        <title>Pervasive Adenine N6-methylation of Active Genes in Fungi.</title>
        <authorList>
            <consortium name="DOE Joint Genome Institute"/>
            <person name="Mondo S.J."/>
            <person name="Dannebaum R.O."/>
            <person name="Kuo R.C."/>
            <person name="Labutti K."/>
            <person name="Haridas S."/>
            <person name="Kuo A."/>
            <person name="Salamov A."/>
            <person name="Ahrendt S.R."/>
            <person name="Lipzen A."/>
            <person name="Sullivan W."/>
            <person name="Andreopoulos W.B."/>
            <person name="Clum A."/>
            <person name="Lindquist E."/>
            <person name="Daum C."/>
            <person name="Ramamoorthy G.K."/>
            <person name="Gryganskyi A."/>
            <person name="Culley D."/>
            <person name="Magnuson J.K."/>
            <person name="James T.Y."/>
            <person name="O'Malley M.A."/>
            <person name="Stajich J.E."/>
            <person name="Spatafora J.W."/>
            <person name="Visel A."/>
            <person name="Grigoriev I.V."/>
        </authorList>
    </citation>
    <scope>NUCLEOTIDE SEQUENCE [LARGE SCALE GENOMIC DNA]</scope>
    <source>
        <strain evidence="3 4">JEL800</strain>
    </source>
</reference>
<dbReference type="InterPro" id="IPR027417">
    <property type="entry name" value="P-loop_NTPase"/>
</dbReference>
<dbReference type="Proteomes" id="UP000193642">
    <property type="component" value="Unassembled WGS sequence"/>
</dbReference>
<name>A0A1Y2C816_9FUNG</name>
<dbReference type="PANTHER" id="PTHR10039">
    <property type="entry name" value="AMELOGENIN"/>
    <property type="match status" value="1"/>
</dbReference>
<comment type="caution">
    <text evidence="3">The sequence shown here is derived from an EMBL/GenBank/DDBJ whole genome shotgun (WGS) entry which is preliminary data.</text>
</comment>
<gene>
    <name evidence="3" type="ORF">BCR33DRAFT_766937</name>
</gene>
<proteinExistence type="predicted"/>
<sequence length="718" mass="79646">MSLSKSPPTMFSWFNLRKKRPEATASKPSNGKNILNTNIEETSTANVSTSVVQTNGFDVIDNTKVQASVPSVTSPRDFKTQYTNKGQTLAELVDPKLDKELETQMKKLIKAVLKLMDESLPPTAKLNVDVLEKSSKESTLAVGKELVDLIDKADSMYSEYKPKLDAFLKTLAASSSPVSNAVTPLSQGIECLENLVTDFADTHPVLKAVWSLITAGFKMVKNAAEVQEKFLEMVRQINDASQEMNSLKDSAFEGKAADIMKSGMDEYTQGSITLIETCLSYDEKNMVFRLVFAKSDVEGFGKAQTAFETAATAFQSKVNIATLVVVSDINEKVDVGLAINADINEKVDAMSAVLGQNNTMLTQFVKSKIVSEEDPLSFIGYPFNDSVALIQKLSMQSTEGTRKWLLDEIEEKFSSVEVYCLRGEAGVGKSVISGCLGKRLQDSTQLKAAFFCKSGDSNRNNLAALIQNVAHQLAQANPEFYNALVETHKVFYQQFKREPASVVELLDNYIVIPLSKWPENEPCFVILDALDELLSNSSLIKDIGTLLTKFSASKKVKLFVTTRTDKASMEQISPDRLTAIIRDFPHENEDNQHNLKDIELFAGKRLESTLGKKNFTDADIATLAKFFQEKSNGLFIWAAMALDKLSLTNTYKNIEWIASNSTQRMELLKIELQEIAKLGLYDFYTLAFERTYPPNEDKKICFACQGASLIEVDCHTSA</sequence>
<evidence type="ECO:0000256" key="1">
    <source>
        <dbReference type="ARBA" id="ARBA00022737"/>
    </source>
</evidence>
<protein>
    <recommendedName>
        <fullName evidence="2">Nephrocystin 3-like N-terminal domain-containing protein</fullName>
    </recommendedName>
</protein>
<dbReference type="Gene3D" id="3.40.50.300">
    <property type="entry name" value="P-loop containing nucleotide triphosphate hydrolases"/>
    <property type="match status" value="1"/>
</dbReference>
<accession>A0A1Y2C816</accession>
<organism evidence="3 4">
    <name type="scientific">Rhizoclosmatium globosum</name>
    <dbReference type="NCBI Taxonomy" id="329046"/>
    <lineage>
        <taxon>Eukaryota</taxon>
        <taxon>Fungi</taxon>
        <taxon>Fungi incertae sedis</taxon>
        <taxon>Chytridiomycota</taxon>
        <taxon>Chytridiomycota incertae sedis</taxon>
        <taxon>Chytridiomycetes</taxon>
        <taxon>Chytridiales</taxon>
        <taxon>Chytriomycetaceae</taxon>
        <taxon>Rhizoclosmatium</taxon>
    </lineage>
</organism>
<dbReference type="InterPro" id="IPR056884">
    <property type="entry name" value="NPHP3-like_N"/>
</dbReference>
<dbReference type="EMBL" id="MCGO01000028">
    <property type="protein sequence ID" value="ORY42455.1"/>
    <property type="molecule type" value="Genomic_DNA"/>
</dbReference>
<dbReference type="OrthoDB" id="2157156at2759"/>
<keyword evidence="4" id="KW-1185">Reference proteome</keyword>
<dbReference type="SUPFAM" id="SSF52540">
    <property type="entry name" value="P-loop containing nucleoside triphosphate hydrolases"/>
    <property type="match status" value="1"/>
</dbReference>
<dbReference type="PANTHER" id="PTHR10039:SF16">
    <property type="entry name" value="GPI INOSITOL-DEACYLASE"/>
    <property type="match status" value="1"/>
</dbReference>
<dbReference type="Pfam" id="PF24883">
    <property type="entry name" value="NPHP3_N"/>
    <property type="match status" value="1"/>
</dbReference>
<keyword evidence="1" id="KW-0677">Repeat</keyword>
<evidence type="ECO:0000259" key="2">
    <source>
        <dbReference type="Pfam" id="PF24883"/>
    </source>
</evidence>